<name>A0A5J4R1X2_9ZZZZ</name>
<proteinExistence type="predicted"/>
<comment type="caution">
    <text evidence="1">The sequence shown here is derived from an EMBL/GenBank/DDBJ whole genome shotgun (WGS) entry which is preliminary data.</text>
</comment>
<gene>
    <name evidence="1" type="ORF">EZS27_023417</name>
</gene>
<accession>A0A5J4R1X2</accession>
<sequence length="52" mass="6560">MYNLKNKHNIVYSNSYIEFTLFKMRLPCLISLRKKKRHYSRKTKKEKYQKYV</sequence>
<reference evidence="1" key="1">
    <citation type="submission" date="2019-03" db="EMBL/GenBank/DDBJ databases">
        <title>Single cell metagenomics reveals metabolic interactions within the superorganism composed of flagellate Streblomastix strix and complex community of Bacteroidetes bacteria on its surface.</title>
        <authorList>
            <person name="Treitli S.C."/>
            <person name="Kolisko M."/>
            <person name="Husnik F."/>
            <person name="Keeling P."/>
            <person name="Hampl V."/>
        </authorList>
    </citation>
    <scope>NUCLEOTIDE SEQUENCE</scope>
    <source>
        <strain evidence="1">STM</strain>
    </source>
</reference>
<dbReference type="EMBL" id="SNRY01001961">
    <property type="protein sequence ID" value="KAA6327608.1"/>
    <property type="molecule type" value="Genomic_DNA"/>
</dbReference>
<dbReference type="AlphaFoldDB" id="A0A5J4R1X2"/>
<protein>
    <submittedName>
        <fullName evidence="1">Uncharacterized protein</fullName>
    </submittedName>
</protein>
<organism evidence="1">
    <name type="scientific">termite gut metagenome</name>
    <dbReference type="NCBI Taxonomy" id="433724"/>
    <lineage>
        <taxon>unclassified sequences</taxon>
        <taxon>metagenomes</taxon>
        <taxon>organismal metagenomes</taxon>
    </lineage>
</organism>
<evidence type="ECO:0000313" key="1">
    <source>
        <dbReference type="EMBL" id="KAA6327608.1"/>
    </source>
</evidence>